<dbReference type="Gene3D" id="1.20.5.1930">
    <property type="match status" value="1"/>
</dbReference>
<keyword evidence="9" id="KW-1133">Transmembrane helix</keyword>
<dbReference type="Proteomes" id="UP001596956">
    <property type="component" value="Unassembled WGS sequence"/>
</dbReference>
<keyword evidence="8" id="KW-0902">Two-component regulatory system</keyword>
<keyword evidence="4" id="KW-0808">Transferase</keyword>
<keyword evidence="6 11" id="KW-0418">Kinase</keyword>
<evidence type="ECO:0000256" key="2">
    <source>
        <dbReference type="ARBA" id="ARBA00012438"/>
    </source>
</evidence>
<sequence length="210" mass="22196">ASAPAGGPGPAPQLWPWPVAALVALPVVLYVVAVTYPGRVALGVGLVTVAADIAAAYPVVGTHPAQTLWIAVLAAAVLLFGYNVRSRRAAQLRLAQESALRRRDRARQAVLEERSRIARELHDVVSHHMSMIAIQAEAASYKYPDLAPGPTATFTAIRDASRDALAEMRRVVGLLREGDAVPEGAPQPGLAQLPGLVESARHAAMDVTLE</sequence>
<dbReference type="EMBL" id="JBHTHR010001522">
    <property type="protein sequence ID" value="MFD0804286.1"/>
    <property type="molecule type" value="Genomic_DNA"/>
</dbReference>
<feature type="transmembrane region" description="Helical" evidence="9">
    <location>
        <begin position="14"/>
        <end position="33"/>
    </location>
</feature>
<keyword evidence="12" id="KW-1185">Reference proteome</keyword>
<name>A0ABW3BMI5_9ACTN</name>
<evidence type="ECO:0000313" key="11">
    <source>
        <dbReference type="EMBL" id="MFD0804286.1"/>
    </source>
</evidence>
<dbReference type="GO" id="GO:0016301">
    <property type="term" value="F:kinase activity"/>
    <property type="evidence" value="ECO:0007669"/>
    <property type="project" value="UniProtKB-KW"/>
</dbReference>
<comment type="caution">
    <text evidence="11">The sequence shown here is derived from an EMBL/GenBank/DDBJ whole genome shotgun (WGS) entry which is preliminary data.</text>
</comment>
<feature type="non-terminal residue" evidence="11">
    <location>
        <position position="210"/>
    </location>
</feature>
<feature type="domain" description="Signal transduction histidine kinase subgroup 3 dimerisation and phosphoacceptor" evidence="10">
    <location>
        <begin position="113"/>
        <end position="179"/>
    </location>
</feature>
<keyword evidence="5" id="KW-0547">Nucleotide-binding</keyword>
<feature type="non-terminal residue" evidence="11">
    <location>
        <position position="1"/>
    </location>
</feature>
<evidence type="ECO:0000256" key="8">
    <source>
        <dbReference type="ARBA" id="ARBA00023012"/>
    </source>
</evidence>
<dbReference type="InterPro" id="IPR011712">
    <property type="entry name" value="Sig_transdc_His_kin_sub3_dim/P"/>
</dbReference>
<dbReference type="EC" id="2.7.13.3" evidence="2"/>
<dbReference type="Pfam" id="PF07730">
    <property type="entry name" value="HisKA_3"/>
    <property type="match status" value="1"/>
</dbReference>
<evidence type="ECO:0000256" key="3">
    <source>
        <dbReference type="ARBA" id="ARBA00022553"/>
    </source>
</evidence>
<proteinExistence type="predicted"/>
<gene>
    <name evidence="11" type="ORF">ACFQZU_23625</name>
</gene>
<evidence type="ECO:0000256" key="9">
    <source>
        <dbReference type="SAM" id="Phobius"/>
    </source>
</evidence>
<keyword evidence="7" id="KW-0067">ATP-binding</keyword>
<dbReference type="InterPro" id="IPR050482">
    <property type="entry name" value="Sensor_HK_TwoCompSys"/>
</dbReference>
<evidence type="ECO:0000259" key="10">
    <source>
        <dbReference type="Pfam" id="PF07730"/>
    </source>
</evidence>
<keyword evidence="9" id="KW-0812">Transmembrane</keyword>
<evidence type="ECO:0000313" key="12">
    <source>
        <dbReference type="Proteomes" id="UP001596956"/>
    </source>
</evidence>
<organism evidence="11 12">
    <name type="scientific">Streptomonospora algeriensis</name>
    <dbReference type="NCBI Taxonomy" id="995084"/>
    <lineage>
        <taxon>Bacteria</taxon>
        <taxon>Bacillati</taxon>
        <taxon>Actinomycetota</taxon>
        <taxon>Actinomycetes</taxon>
        <taxon>Streptosporangiales</taxon>
        <taxon>Nocardiopsidaceae</taxon>
        <taxon>Streptomonospora</taxon>
    </lineage>
</organism>
<feature type="transmembrane region" description="Helical" evidence="9">
    <location>
        <begin position="40"/>
        <end position="60"/>
    </location>
</feature>
<feature type="transmembrane region" description="Helical" evidence="9">
    <location>
        <begin position="66"/>
        <end position="84"/>
    </location>
</feature>
<comment type="catalytic activity">
    <reaction evidence="1">
        <text>ATP + protein L-histidine = ADP + protein N-phospho-L-histidine.</text>
        <dbReference type="EC" id="2.7.13.3"/>
    </reaction>
</comment>
<dbReference type="PANTHER" id="PTHR24421">
    <property type="entry name" value="NITRATE/NITRITE SENSOR PROTEIN NARX-RELATED"/>
    <property type="match status" value="1"/>
</dbReference>
<evidence type="ECO:0000256" key="1">
    <source>
        <dbReference type="ARBA" id="ARBA00000085"/>
    </source>
</evidence>
<evidence type="ECO:0000256" key="7">
    <source>
        <dbReference type="ARBA" id="ARBA00022840"/>
    </source>
</evidence>
<keyword evidence="9" id="KW-0472">Membrane</keyword>
<evidence type="ECO:0000256" key="4">
    <source>
        <dbReference type="ARBA" id="ARBA00022679"/>
    </source>
</evidence>
<evidence type="ECO:0000256" key="5">
    <source>
        <dbReference type="ARBA" id="ARBA00022741"/>
    </source>
</evidence>
<protein>
    <recommendedName>
        <fullName evidence="2">histidine kinase</fullName>
        <ecNumber evidence="2">2.7.13.3</ecNumber>
    </recommendedName>
</protein>
<keyword evidence="3" id="KW-0597">Phosphoprotein</keyword>
<dbReference type="PANTHER" id="PTHR24421:SF10">
    <property type="entry name" value="NITRATE_NITRITE SENSOR PROTEIN NARQ"/>
    <property type="match status" value="1"/>
</dbReference>
<evidence type="ECO:0000256" key="6">
    <source>
        <dbReference type="ARBA" id="ARBA00022777"/>
    </source>
</evidence>
<reference evidence="12" key="1">
    <citation type="journal article" date="2019" name="Int. J. Syst. Evol. Microbiol.">
        <title>The Global Catalogue of Microorganisms (GCM) 10K type strain sequencing project: providing services to taxonomists for standard genome sequencing and annotation.</title>
        <authorList>
            <consortium name="The Broad Institute Genomics Platform"/>
            <consortium name="The Broad Institute Genome Sequencing Center for Infectious Disease"/>
            <person name="Wu L."/>
            <person name="Ma J."/>
        </authorList>
    </citation>
    <scope>NUCLEOTIDE SEQUENCE [LARGE SCALE GENOMIC DNA]</scope>
    <source>
        <strain evidence="12">CCUG 63369</strain>
    </source>
</reference>
<accession>A0ABW3BMI5</accession>